<keyword evidence="1" id="KW-1133">Transmembrane helix</keyword>
<protein>
    <recommendedName>
        <fullName evidence="2">DUF58 domain-containing protein</fullName>
    </recommendedName>
</protein>
<accession>A0A160VSE9</accession>
<feature type="transmembrane region" description="Helical" evidence="1">
    <location>
        <begin position="7"/>
        <end position="40"/>
    </location>
</feature>
<dbReference type="Proteomes" id="UP000093069">
    <property type="component" value="Chromosome I"/>
</dbReference>
<reference evidence="5" key="2">
    <citation type="submission" date="2016-01" db="EMBL/GenBank/DDBJ databases">
        <authorList>
            <person name="Vorgias C.E."/>
        </authorList>
    </citation>
    <scope>NUCLEOTIDE SEQUENCE [LARGE SCALE GENOMIC DNA]</scope>
</reference>
<evidence type="ECO:0000313" key="5">
    <source>
        <dbReference type="Proteomes" id="UP000093069"/>
    </source>
</evidence>
<keyword evidence="6" id="KW-1185">Reference proteome</keyword>
<keyword evidence="1" id="KW-0472">Membrane</keyword>
<evidence type="ECO:0000313" key="4">
    <source>
        <dbReference type="EMBL" id="CUX77935.1"/>
    </source>
</evidence>
<proteinExistence type="predicted"/>
<gene>
    <name evidence="3" type="ORF">A3L04_09610</name>
    <name evidence="4" type="ORF">CHITON_1156</name>
</gene>
<dbReference type="STRING" id="54262.CHITON_1156"/>
<name>A0A160VSE9_9EURY</name>
<evidence type="ECO:0000259" key="2">
    <source>
        <dbReference type="Pfam" id="PF01882"/>
    </source>
</evidence>
<dbReference type="EMBL" id="LN999010">
    <property type="protein sequence ID" value="CUX77935.1"/>
    <property type="molecule type" value="Genomic_DNA"/>
</dbReference>
<dbReference type="Pfam" id="PF01882">
    <property type="entry name" value="DUF58"/>
    <property type="match status" value="1"/>
</dbReference>
<keyword evidence="1" id="KW-0812">Transmembrane</keyword>
<dbReference type="RefSeq" id="WP_068577609.1">
    <property type="nucleotide sequence ID" value="NZ_CP015193.1"/>
</dbReference>
<dbReference type="AlphaFoldDB" id="A0A160VSE9"/>
<dbReference type="PANTHER" id="PTHR34351">
    <property type="entry name" value="SLR1927 PROTEIN-RELATED"/>
    <property type="match status" value="1"/>
</dbReference>
<feature type="domain" description="DUF58" evidence="2">
    <location>
        <begin position="189"/>
        <end position="349"/>
    </location>
</feature>
<evidence type="ECO:0000256" key="1">
    <source>
        <dbReference type="SAM" id="Phobius"/>
    </source>
</evidence>
<dbReference type="EMBL" id="CP015193">
    <property type="protein sequence ID" value="ASJ17306.1"/>
    <property type="molecule type" value="Genomic_DNA"/>
</dbReference>
<organism evidence="4 5">
    <name type="scientific">Thermococcus chitonophagus</name>
    <dbReference type="NCBI Taxonomy" id="54262"/>
    <lineage>
        <taxon>Archaea</taxon>
        <taxon>Methanobacteriati</taxon>
        <taxon>Methanobacteriota</taxon>
        <taxon>Thermococci</taxon>
        <taxon>Thermococcales</taxon>
        <taxon>Thermococcaceae</taxon>
        <taxon>Thermococcus</taxon>
    </lineage>
</organism>
<dbReference type="OrthoDB" id="31512at2157"/>
<reference evidence="4" key="1">
    <citation type="submission" date="2016-01" db="EMBL/GenBank/DDBJ databases">
        <authorList>
            <person name="Oliw E.H."/>
        </authorList>
    </citation>
    <scope>NUCLEOTIDE SEQUENCE</scope>
    <source>
        <strain evidence="4">1</strain>
    </source>
</reference>
<dbReference type="InterPro" id="IPR002881">
    <property type="entry name" value="DUF58"/>
</dbReference>
<dbReference type="GeneID" id="33322837"/>
<evidence type="ECO:0000313" key="3">
    <source>
        <dbReference type="EMBL" id="ASJ17306.1"/>
    </source>
</evidence>
<sequence length="396" mass="45058">MKGAKFFLSIFFWFVFAALIFNVPKLGIFPLLILITAVLIPPPSDITVKRVLESRKVEVGKQIKVEVAVEVRRGIGIVFVKENPPQVFEVKGRHYGAFFTFPGRRRLKIKYYLTARKRGQYELPKAEVYSFHPFRVHPMKWMLAGNKDKITVISPFKSLRVAPHRIVRSSLAQASMYSRFGFVTTDFKEIREYREGDPFKAINWKATARTGKLLVNEFEKEGKKTIMIFLDARIEKLGSYLENLLDHGVKVAMLLADFYLSMGSNVGLYIIGQGKLVTPTSSKAQKRSIIKALMSASFERDETIDDAFKNLENVLRRFSPQIILITALDDPIIPEISSIKRDVIVVDVLPDYGEFTPLVSLKKKALRNKARKRVIGWVAHKEDPGVVLLRLLGVVS</sequence>
<dbReference type="KEGG" id="tch:CHITON_1156"/>
<reference evidence="3 6" key="3">
    <citation type="submission" date="2016-04" db="EMBL/GenBank/DDBJ databases">
        <title>Complete genome sequence of Thermococcus chitonophagus type strain GC74.</title>
        <authorList>
            <person name="Oger P.M."/>
        </authorList>
    </citation>
    <scope>NUCLEOTIDE SEQUENCE [LARGE SCALE GENOMIC DNA]</scope>
    <source>
        <strain evidence="3 6">GC74</strain>
    </source>
</reference>
<dbReference type="PANTHER" id="PTHR34351:SF1">
    <property type="entry name" value="SLR1927 PROTEIN"/>
    <property type="match status" value="1"/>
</dbReference>
<evidence type="ECO:0000313" key="6">
    <source>
        <dbReference type="Proteomes" id="UP000250189"/>
    </source>
</evidence>
<dbReference type="Proteomes" id="UP000250189">
    <property type="component" value="Chromosome"/>
</dbReference>